<dbReference type="AlphaFoldDB" id="A0A084IKU1"/>
<dbReference type="STRING" id="1304275.C41B8_10705"/>
<accession>A0A084IKU1</accession>
<comment type="caution">
    <text evidence="1">The sequence shown here is derived from an EMBL/GenBank/DDBJ whole genome shotgun (WGS) entry which is preliminary data.</text>
</comment>
<dbReference type="EMBL" id="APNK01000014">
    <property type="protein sequence ID" value="KEZ77325.1"/>
    <property type="molecule type" value="Genomic_DNA"/>
</dbReference>
<dbReference type="RefSeq" id="WP_051883392.1">
    <property type="nucleotide sequence ID" value="NZ_APNK01000014.1"/>
</dbReference>
<sequence>MSRDTIDDRITLDPAVLEAVQALAGGPQRRLLGIVGAPAAGKSTLALALARALGERASSVPMDGFHLSQHQLDILGRADRKGAPDTFDADGYRALLGRIRAAAERNEIVYAPGFYREIEEPIAASLAVAPETPLVITEGNYLLLDDAPWPDVAAQLDAVWYLDVDTPLREEWLVARHMRFGRGEAEARAWMVATDRPNAERIVASAHRADRVLRWDGTRIEFAAP</sequence>
<organism evidence="1 2">
    <name type="scientific">Salinisphaera hydrothermalis (strain C41B8)</name>
    <dbReference type="NCBI Taxonomy" id="1304275"/>
    <lineage>
        <taxon>Bacteria</taxon>
        <taxon>Pseudomonadati</taxon>
        <taxon>Pseudomonadota</taxon>
        <taxon>Gammaproteobacteria</taxon>
        <taxon>Salinisphaerales</taxon>
        <taxon>Salinisphaeraceae</taxon>
        <taxon>Salinisphaera</taxon>
    </lineage>
</organism>
<dbReference type="NCBIfam" id="NF006743">
    <property type="entry name" value="PRK09270.1-2"/>
    <property type="match status" value="1"/>
</dbReference>
<keyword evidence="1" id="KW-0418">Kinase</keyword>
<dbReference type="Gene3D" id="3.40.50.300">
    <property type="entry name" value="P-loop containing nucleotide triphosphate hydrolases"/>
    <property type="match status" value="1"/>
</dbReference>
<dbReference type="InterPro" id="IPR027417">
    <property type="entry name" value="P-loop_NTPase"/>
</dbReference>
<protein>
    <submittedName>
        <fullName evidence="1">Fructose transport system kinase</fullName>
    </submittedName>
</protein>
<dbReference type="OrthoDB" id="1550976at2"/>
<name>A0A084IKU1_SALHC</name>
<evidence type="ECO:0000313" key="1">
    <source>
        <dbReference type="EMBL" id="KEZ77325.1"/>
    </source>
</evidence>
<gene>
    <name evidence="1" type="ORF">C41B8_10705</name>
</gene>
<evidence type="ECO:0000313" key="2">
    <source>
        <dbReference type="Proteomes" id="UP000028302"/>
    </source>
</evidence>
<proteinExistence type="predicted"/>
<dbReference type="Proteomes" id="UP000028302">
    <property type="component" value="Unassembled WGS sequence"/>
</dbReference>
<dbReference type="GO" id="GO:0016301">
    <property type="term" value="F:kinase activity"/>
    <property type="evidence" value="ECO:0007669"/>
    <property type="project" value="UniProtKB-KW"/>
</dbReference>
<dbReference type="eggNOG" id="COG0572">
    <property type="taxonomic scope" value="Bacteria"/>
</dbReference>
<dbReference type="PANTHER" id="PTHR10285">
    <property type="entry name" value="URIDINE KINASE"/>
    <property type="match status" value="1"/>
</dbReference>
<dbReference type="SUPFAM" id="SSF52540">
    <property type="entry name" value="P-loop containing nucleoside triphosphate hydrolases"/>
    <property type="match status" value="1"/>
</dbReference>
<keyword evidence="2" id="KW-1185">Reference proteome</keyword>
<keyword evidence="1" id="KW-0808">Transferase</keyword>
<reference evidence="1 2" key="1">
    <citation type="submission" date="2013-03" db="EMBL/GenBank/DDBJ databases">
        <title>Salinisphaera hydrothermalis C41B8 Genome Sequencing.</title>
        <authorList>
            <person name="Li C."/>
            <person name="Lai Q."/>
            <person name="Shao Z."/>
        </authorList>
    </citation>
    <scope>NUCLEOTIDE SEQUENCE [LARGE SCALE GENOMIC DNA]</scope>
    <source>
        <strain evidence="1 2">C41B8</strain>
    </source>
</reference>